<name>A0A6J4LGN4_9CHLR</name>
<feature type="domain" description="FAD/NAD(P)-binding" evidence="3">
    <location>
        <begin position="8"/>
        <end position="287"/>
    </location>
</feature>
<protein>
    <submittedName>
        <fullName evidence="4">Thioredoxin reductase</fullName>
        <ecNumber evidence="4">1.8.1.9</ecNumber>
    </submittedName>
</protein>
<dbReference type="AlphaFoldDB" id="A0A6J4LGN4"/>
<reference evidence="4" key="1">
    <citation type="submission" date="2020-02" db="EMBL/GenBank/DDBJ databases">
        <authorList>
            <person name="Meier V. D."/>
        </authorList>
    </citation>
    <scope>NUCLEOTIDE SEQUENCE</scope>
    <source>
        <strain evidence="4">AVDCRST_MAG93</strain>
    </source>
</reference>
<proteinExistence type="predicted"/>
<dbReference type="PRINTS" id="PR00469">
    <property type="entry name" value="PNDRDTASEII"/>
</dbReference>
<organism evidence="4">
    <name type="scientific">uncultured Chloroflexia bacterium</name>
    <dbReference type="NCBI Taxonomy" id="1672391"/>
    <lineage>
        <taxon>Bacteria</taxon>
        <taxon>Bacillati</taxon>
        <taxon>Chloroflexota</taxon>
        <taxon>Chloroflexia</taxon>
        <taxon>environmental samples</taxon>
    </lineage>
</organism>
<evidence type="ECO:0000256" key="2">
    <source>
        <dbReference type="ARBA" id="ARBA00023002"/>
    </source>
</evidence>
<keyword evidence="1" id="KW-0285">Flavoprotein</keyword>
<dbReference type="EC" id="1.8.1.9" evidence="4"/>
<dbReference type="PANTHER" id="PTHR48105">
    <property type="entry name" value="THIOREDOXIN REDUCTASE 1-RELATED-RELATED"/>
    <property type="match status" value="1"/>
</dbReference>
<keyword evidence="2 4" id="KW-0560">Oxidoreductase</keyword>
<accession>A0A6J4LGN4</accession>
<evidence type="ECO:0000259" key="3">
    <source>
        <dbReference type="Pfam" id="PF07992"/>
    </source>
</evidence>
<dbReference type="EMBL" id="CADCTR010002119">
    <property type="protein sequence ID" value="CAA9333253.1"/>
    <property type="molecule type" value="Genomic_DNA"/>
</dbReference>
<evidence type="ECO:0000256" key="1">
    <source>
        <dbReference type="ARBA" id="ARBA00022630"/>
    </source>
</evidence>
<dbReference type="GO" id="GO:0004791">
    <property type="term" value="F:thioredoxin-disulfide reductase (NADPH) activity"/>
    <property type="evidence" value="ECO:0007669"/>
    <property type="project" value="UniProtKB-EC"/>
</dbReference>
<dbReference type="InterPro" id="IPR023753">
    <property type="entry name" value="FAD/NAD-binding_dom"/>
</dbReference>
<dbReference type="Pfam" id="PF07992">
    <property type="entry name" value="Pyr_redox_2"/>
    <property type="match status" value="1"/>
</dbReference>
<dbReference type="Gene3D" id="3.50.50.60">
    <property type="entry name" value="FAD/NAD(P)-binding domain"/>
    <property type="match status" value="2"/>
</dbReference>
<dbReference type="SUPFAM" id="SSF51905">
    <property type="entry name" value="FAD/NAD(P)-binding domain"/>
    <property type="match status" value="1"/>
</dbReference>
<sequence length="302" mass="33053">MKTEEIWDCIVVGAGPAGLSAAIYMGRFRRRTLVISDGNGRWSYGQRNENYLGFPEGVSARQLHELGVAQAERFDVAFSAACVTSVSHDGKGYRLETSMGSRAARTLIWATGVRDHWPAFSGARRLVGTSLFWCIVCDGWRTRDKDVLIFGNADSVGSTVLQFLTYTRRLTVLVDPEKDKLSLDMQARLEAEGVAVRRGGVKRVEHAGNRLREVVLTDGTVLKPDYLFSLLGSTPKTALLKDLPVALDGRGHVIIDDKNRTGLATFFAAGDVSNKHSHQVVSAAHEGAMSAQAANHVLYFND</sequence>
<dbReference type="PRINTS" id="PR00368">
    <property type="entry name" value="FADPNR"/>
</dbReference>
<evidence type="ECO:0000313" key="4">
    <source>
        <dbReference type="EMBL" id="CAA9333253.1"/>
    </source>
</evidence>
<gene>
    <name evidence="4" type="ORF">AVDCRST_MAG93-6296</name>
</gene>
<dbReference type="InterPro" id="IPR036188">
    <property type="entry name" value="FAD/NAD-bd_sf"/>
</dbReference>
<dbReference type="InterPro" id="IPR050097">
    <property type="entry name" value="Ferredoxin-NADP_redctase_2"/>
</dbReference>